<keyword evidence="4" id="KW-0949">S-adenosyl-L-methionine</keyword>
<feature type="compositionally biased region" description="Polar residues" evidence="5">
    <location>
        <begin position="439"/>
        <end position="456"/>
    </location>
</feature>
<sequence>MTRLDPTAPADTSTVVTPQYEGRVGITWTNQHRRLLARDDNTYEWVPAHDERVSEVRLLDSVAVVGHTYEDAQRAADNLLVRGDALHALRSLASLPEFRDEYLGKVKLCYIDPPFNSLRAFAQYDDALKHSVWLTMIRDRLEQIWRLLADDGVVWLHLDNNEVHRARMVCDDVFGEENYRNTVIWRRTTGKSAAVRNLGTMHDTLLVYAKTAAATFRPMLLPYDEKYLKDKYSGSDDKGLYTLGDLTAPGLRKGDSGEPWRGIDVSARRRHWVAPQLADELIGPSAAGMATRQKLDALAEAGFVQTPGKPGAMPRFKRYLDEEGGVALGDLWTDITVLNSQSKERLGFDTQKPEQLVERIVRIATDPGDIVLDCFVGSGTTAAVAHKLGRRWVACEREQETVEHYVMPRLESVVAGRDPSGITKSAGWEGGAAGSESSTCTRPCSSAHPTTGSSSPRGRPAVPSRRRSLRRRPSRSTPLEVILMAALSAAASR</sequence>
<dbReference type="STRING" id="1193518.BN13_1140003"/>
<comment type="similarity">
    <text evidence="1">Belongs to the N(4)/N(6)-methyltransferase family.</text>
</comment>
<organism evidence="7 8">
    <name type="scientific">Nostocoides jenkinsii Ben 74</name>
    <dbReference type="NCBI Taxonomy" id="1193518"/>
    <lineage>
        <taxon>Bacteria</taxon>
        <taxon>Bacillati</taxon>
        <taxon>Actinomycetota</taxon>
        <taxon>Actinomycetes</taxon>
        <taxon>Micrococcales</taxon>
        <taxon>Intrasporangiaceae</taxon>
        <taxon>Nostocoides</taxon>
    </lineage>
</organism>
<reference evidence="7 8" key="1">
    <citation type="journal article" date="2013" name="ISME J.">
        <title>A metabolic model for members of the genus Tetrasphaera involved in enhanced biological phosphorus removal.</title>
        <authorList>
            <person name="Kristiansen R."/>
            <person name="Nguyen H.T.T."/>
            <person name="Saunders A.M."/>
            <person name="Nielsen J.L."/>
            <person name="Wimmer R."/>
            <person name="Le V.Q."/>
            <person name="McIlroy S.J."/>
            <person name="Petrovski S."/>
            <person name="Seviour R.J."/>
            <person name="Calteau A."/>
            <person name="Nielsen K.L."/>
            <person name="Nielsen P.H."/>
        </authorList>
    </citation>
    <scope>NUCLEOTIDE SEQUENCE [LARGE SCALE GENOMIC DNA]</scope>
    <source>
        <strain evidence="7 8">Ben 74</strain>
    </source>
</reference>
<dbReference type="Pfam" id="PF01555">
    <property type="entry name" value="N6_N4_Mtase"/>
    <property type="match status" value="1"/>
</dbReference>
<dbReference type="InterPro" id="IPR029063">
    <property type="entry name" value="SAM-dependent_MTases_sf"/>
</dbReference>
<evidence type="ECO:0000256" key="5">
    <source>
        <dbReference type="SAM" id="MobiDB-lite"/>
    </source>
</evidence>
<keyword evidence="8" id="KW-1185">Reference proteome</keyword>
<feature type="region of interest" description="Disordered" evidence="5">
    <location>
        <begin position="417"/>
        <end position="478"/>
    </location>
</feature>
<proteinExistence type="inferred from homology"/>
<dbReference type="GO" id="GO:0003677">
    <property type="term" value="F:DNA binding"/>
    <property type="evidence" value="ECO:0007669"/>
    <property type="project" value="InterPro"/>
</dbReference>
<dbReference type="Gene3D" id="3.40.50.150">
    <property type="entry name" value="Vaccinia Virus protein VP39"/>
    <property type="match status" value="1"/>
</dbReference>
<name>A0A077M797_9MICO</name>
<dbReference type="GO" id="GO:0009007">
    <property type="term" value="F:site-specific DNA-methyltransferase (adenine-specific) activity"/>
    <property type="evidence" value="ECO:0007669"/>
    <property type="project" value="UniProtKB-EC"/>
</dbReference>
<evidence type="ECO:0000256" key="3">
    <source>
        <dbReference type="ARBA" id="ARBA00022679"/>
    </source>
</evidence>
<gene>
    <name evidence="7" type="ORF">BN13_1140003</name>
</gene>
<keyword evidence="2 7" id="KW-0489">Methyltransferase</keyword>
<dbReference type="RefSeq" id="WP_048548063.1">
    <property type="nucleotide sequence ID" value="NZ_HF571038.1"/>
</dbReference>
<evidence type="ECO:0000259" key="6">
    <source>
        <dbReference type="Pfam" id="PF01555"/>
    </source>
</evidence>
<dbReference type="AlphaFoldDB" id="A0A077M797"/>
<evidence type="ECO:0000313" key="7">
    <source>
        <dbReference type="EMBL" id="CCI51680.1"/>
    </source>
</evidence>
<evidence type="ECO:0000256" key="1">
    <source>
        <dbReference type="ARBA" id="ARBA00006594"/>
    </source>
</evidence>
<dbReference type="InterPro" id="IPR002941">
    <property type="entry name" value="DNA_methylase_N4/N6"/>
</dbReference>
<keyword evidence="3 7" id="KW-0808">Transferase</keyword>
<dbReference type="InterPro" id="IPR002295">
    <property type="entry name" value="N4/N6-MTase_EcoPI_Mod-like"/>
</dbReference>
<dbReference type="EMBL" id="CAJC01000018">
    <property type="protein sequence ID" value="CCI51680.1"/>
    <property type="molecule type" value="Genomic_DNA"/>
</dbReference>
<accession>A0A077M797</accession>
<dbReference type="OrthoDB" id="9773060at2"/>
<dbReference type="PRINTS" id="PR00506">
    <property type="entry name" value="D21N6MTFRASE"/>
</dbReference>
<dbReference type="GO" id="GO:0032259">
    <property type="term" value="P:methylation"/>
    <property type="evidence" value="ECO:0007669"/>
    <property type="project" value="UniProtKB-KW"/>
</dbReference>
<dbReference type="PROSITE" id="PS00092">
    <property type="entry name" value="N6_MTASE"/>
    <property type="match status" value="1"/>
</dbReference>
<dbReference type="GO" id="GO:0008170">
    <property type="term" value="F:N-methyltransferase activity"/>
    <property type="evidence" value="ECO:0007669"/>
    <property type="project" value="InterPro"/>
</dbReference>
<dbReference type="EC" id="2.1.1.72" evidence="7"/>
<evidence type="ECO:0000256" key="2">
    <source>
        <dbReference type="ARBA" id="ARBA00022603"/>
    </source>
</evidence>
<evidence type="ECO:0000313" key="8">
    <source>
        <dbReference type="Proteomes" id="UP000035720"/>
    </source>
</evidence>
<dbReference type="InterPro" id="IPR002052">
    <property type="entry name" value="DNA_methylase_N6_adenine_CS"/>
</dbReference>
<comment type="caution">
    <text evidence="7">The sequence shown here is derived from an EMBL/GenBank/DDBJ whole genome shotgun (WGS) entry which is preliminary data.</text>
</comment>
<protein>
    <submittedName>
        <fullName evidence="7">Putative Site-specific DNA-methyltransferase (Adenine-specific)</fullName>
        <ecNumber evidence="7">2.1.1.72</ecNumber>
    </submittedName>
</protein>
<dbReference type="SUPFAM" id="SSF53335">
    <property type="entry name" value="S-adenosyl-L-methionine-dependent methyltransferases"/>
    <property type="match status" value="1"/>
</dbReference>
<feature type="compositionally biased region" description="Basic residues" evidence="5">
    <location>
        <begin position="464"/>
        <end position="474"/>
    </location>
</feature>
<feature type="domain" description="DNA methylase N-4/N-6" evidence="6">
    <location>
        <begin position="106"/>
        <end position="404"/>
    </location>
</feature>
<evidence type="ECO:0000256" key="4">
    <source>
        <dbReference type="ARBA" id="ARBA00022691"/>
    </source>
</evidence>
<dbReference type="Proteomes" id="UP000035720">
    <property type="component" value="Unassembled WGS sequence"/>
</dbReference>